<comment type="similarity">
    <text evidence="1 4">Belongs to the glycosyl hydrolase 43 family.</text>
</comment>
<protein>
    <submittedName>
        <fullName evidence="6">Glycoside hydrolase 43 family protein</fullName>
    </submittedName>
</protein>
<evidence type="ECO:0000313" key="7">
    <source>
        <dbReference type="Proteomes" id="UP000612282"/>
    </source>
</evidence>
<evidence type="ECO:0000313" key="6">
    <source>
        <dbReference type="EMBL" id="GID61301.1"/>
    </source>
</evidence>
<evidence type="ECO:0000256" key="1">
    <source>
        <dbReference type="ARBA" id="ARBA00009865"/>
    </source>
</evidence>
<reference evidence="6 7" key="1">
    <citation type="submission" date="2021-01" db="EMBL/GenBank/DDBJ databases">
        <title>Whole genome shotgun sequence of Actinoplanes couchii NBRC 106145.</title>
        <authorList>
            <person name="Komaki H."/>
            <person name="Tamura T."/>
        </authorList>
    </citation>
    <scope>NUCLEOTIDE SEQUENCE [LARGE SCALE GENOMIC DNA]</scope>
    <source>
        <strain evidence="6 7">NBRC 106145</strain>
    </source>
</reference>
<dbReference type="GO" id="GO:0016787">
    <property type="term" value="F:hydrolase activity"/>
    <property type="evidence" value="ECO:0007669"/>
    <property type="project" value="UniProtKB-KW"/>
</dbReference>
<keyword evidence="3 4" id="KW-0326">Glycosidase</keyword>
<sequence length="471" mass="50959">MAGFHPDPSVCRAGDTYWMVCSSFEYAPGVPLFRSPDLLTWEQAGNVLSRPSQLTIDGTPSSAGIYAPTIRFHDGRFWVITTNVWDGQGQLLTWATDPAGEWSDPIRFPDVPGIDPDLAWDDDGTCYLTVSGGPEGIFQYVINPSTGEVLSERQRLWSGTGGQFPEAPHLYHVDGHWYLMIAEGGTERGHAVTIARGPSPAGPFEPGPDNPVLTARSTDLPVQNTGHGDLVQRPDGSWAMLYHGVRTRGFTPAWHVLGRETFASDIAWVDGWPRLTTPIEPAEPATVKHHELTGDTLPASWVSPGRFPGEILHRDDDGWRLDGPGFAGRRQQHLAAEMTATLDVRHGTGGLSIQLSPRHRLDIEADTGQVRAIGHSAGLTATLGQAPISEPSRVRLTLRAVPVSPYAGPDEIIAELITETGPVELGRLDGRHLSTEIAGGFTGRIIGITATNGHIGIRSLTYTGTDQPQTR</sequence>
<organism evidence="6 7">
    <name type="scientific">Actinoplanes couchii</name>
    <dbReference type="NCBI Taxonomy" id="403638"/>
    <lineage>
        <taxon>Bacteria</taxon>
        <taxon>Bacillati</taxon>
        <taxon>Actinomycetota</taxon>
        <taxon>Actinomycetes</taxon>
        <taxon>Micromonosporales</taxon>
        <taxon>Micromonosporaceae</taxon>
        <taxon>Actinoplanes</taxon>
    </lineage>
</organism>
<dbReference type="EMBL" id="BOMG01000122">
    <property type="protein sequence ID" value="GID61301.1"/>
    <property type="molecule type" value="Genomic_DNA"/>
</dbReference>
<evidence type="ECO:0000256" key="3">
    <source>
        <dbReference type="ARBA" id="ARBA00023295"/>
    </source>
</evidence>
<dbReference type="SUPFAM" id="SSF75005">
    <property type="entry name" value="Arabinanase/levansucrase/invertase"/>
    <property type="match status" value="1"/>
</dbReference>
<dbReference type="Gene3D" id="2.60.120.200">
    <property type="match status" value="1"/>
</dbReference>
<dbReference type="InterPro" id="IPR041542">
    <property type="entry name" value="GH43_C2"/>
</dbReference>
<name>A0ABQ3XS02_9ACTN</name>
<accession>A0ABQ3XS02</accession>
<dbReference type="Gene3D" id="2.115.10.20">
    <property type="entry name" value="Glycosyl hydrolase domain, family 43"/>
    <property type="match status" value="1"/>
</dbReference>
<dbReference type="Proteomes" id="UP000612282">
    <property type="component" value="Unassembled WGS sequence"/>
</dbReference>
<keyword evidence="2 4" id="KW-0378">Hydrolase</keyword>
<dbReference type="Pfam" id="PF17851">
    <property type="entry name" value="GH43_C2"/>
    <property type="match status" value="1"/>
</dbReference>
<dbReference type="Pfam" id="PF04616">
    <property type="entry name" value="Glyco_hydro_43"/>
    <property type="match status" value="1"/>
</dbReference>
<dbReference type="InterPro" id="IPR006710">
    <property type="entry name" value="Glyco_hydro_43"/>
</dbReference>
<dbReference type="PANTHER" id="PTHR42812:SF12">
    <property type="entry name" value="BETA-XYLOSIDASE-RELATED"/>
    <property type="match status" value="1"/>
</dbReference>
<keyword evidence="7" id="KW-1185">Reference proteome</keyword>
<dbReference type="CDD" id="cd18617">
    <property type="entry name" value="GH43_XynB-like"/>
    <property type="match status" value="1"/>
</dbReference>
<dbReference type="SUPFAM" id="SSF49899">
    <property type="entry name" value="Concanavalin A-like lectins/glucanases"/>
    <property type="match status" value="1"/>
</dbReference>
<feature type="domain" description="Beta-xylosidase C-terminal Concanavalin A-like" evidence="5">
    <location>
        <begin position="322"/>
        <end position="453"/>
    </location>
</feature>
<dbReference type="PANTHER" id="PTHR42812">
    <property type="entry name" value="BETA-XYLOSIDASE"/>
    <property type="match status" value="1"/>
</dbReference>
<comment type="caution">
    <text evidence="6">The sequence shown here is derived from an EMBL/GenBank/DDBJ whole genome shotgun (WGS) entry which is preliminary data.</text>
</comment>
<proteinExistence type="inferred from homology"/>
<gene>
    <name evidence="6" type="ORF">Aco03nite_097050</name>
</gene>
<evidence type="ECO:0000259" key="5">
    <source>
        <dbReference type="Pfam" id="PF17851"/>
    </source>
</evidence>
<evidence type="ECO:0000256" key="2">
    <source>
        <dbReference type="ARBA" id="ARBA00022801"/>
    </source>
</evidence>
<dbReference type="InterPro" id="IPR023296">
    <property type="entry name" value="Glyco_hydro_beta-prop_sf"/>
</dbReference>
<evidence type="ECO:0000256" key="4">
    <source>
        <dbReference type="RuleBase" id="RU361187"/>
    </source>
</evidence>
<dbReference type="InterPro" id="IPR051795">
    <property type="entry name" value="Glycosyl_Hydrlase_43"/>
</dbReference>
<dbReference type="InterPro" id="IPR013320">
    <property type="entry name" value="ConA-like_dom_sf"/>
</dbReference>